<dbReference type="Pfam" id="PF01245">
    <property type="entry name" value="Ribosomal_L19"/>
    <property type="match status" value="1"/>
</dbReference>
<feature type="compositionally biased region" description="Polar residues" evidence="4">
    <location>
        <begin position="205"/>
        <end position="214"/>
    </location>
</feature>
<name>A0A0D1XXA9_9PEZI</name>
<dbReference type="InterPro" id="IPR008991">
    <property type="entry name" value="Translation_prot_SH3-like_sf"/>
</dbReference>
<dbReference type="GO" id="GO:0005762">
    <property type="term" value="C:mitochondrial large ribosomal subunit"/>
    <property type="evidence" value="ECO:0007669"/>
    <property type="project" value="TreeGrafter"/>
</dbReference>
<dbReference type="PANTHER" id="PTHR15680">
    <property type="entry name" value="RIBOSOMAL PROTEIN L19"/>
    <property type="match status" value="1"/>
</dbReference>
<dbReference type="Proteomes" id="UP000053259">
    <property type="component" value="Unassembled WGS sequence"/>
</dbReference>
<sequence length="226" mass="25548">MAPSRAAVRPLGSIKASLRQVRLQRAQRRWQHNLAELQTSPKPSLPLLGTRPKKEHKPIPIYAPPPSTWSNCKDPVKAIHDAQIAAMDPTGARTRLFSKGNPEAVRIGDILLVRQKNGEPFAGVCLSIRKRGIDTSILLRNHLTKVGVEMWFKIYSPNVAGIEVVQRKEKRARRNKLYYMRKPEHDIGSVDAILRQYQRQRAMLGSSSRGKNANQGKKKQQGQKKK</sequence>
<dbReference type="InterPro" id="IPR001857">
    <property type="entry name" value="Ribosomal_bL19"/>
</dbReference>
<dbReference type="EMBL" id="KN847533">
    <property type="protein sequence ID" value="KIW07411.1"/>
    <property type="molecule type" value="Genomic_DNA"/>
</dbReference>
<keyword evidence="6" id="KW-1185">Reference proteome</keyword>
<keyword evidence="3" id="KW-0687">Ribonucleoprotein</keyword>
<comment type="similarity">
    <text evidence="1">Belongs to the bacterial ribosomal protein bL19 family.</text>
</comment>
<evidence type="ECO:0000313" key="6">
    <source>
        <dbReference type="Proteomes" id="UP000053259"/>
    </source>
</evidence>
<gene>
    <name evidence="5" type="ORF">PV09_02254</name>
</gene>
<feature type="compositionally biased region" description="Basic residues" evidence="4">
    <location>
        <begin position="216"/>
        <end position="226"/>
    </location>
</feature>
<dbReference type="RefSeq" id="XP_016217280.1">
    <property type="nucleotide sequence ID" value="XM_016355264.1"/>
</dbReference>
<reference evidence="5 6" key="1">
    <citation type="submission" date="2015-01" db="EMBL/GenBank/DDBJ databases">
        <title>The Genome Sequence of Ochroconis gallopava CBS43764.</title>
        <authorList>
            <consortium name="The Broad Institute Genomics Platform"/>
            <person name="Cuomo C."/>
            <person name="de Hoog S."/>
            <person name="Gorbushina A."/>
            <person name="Stielow B."/>
            <person name="Teixiera M."/>
            <person name="Abouelleil A."/>
            <person name="Chapman S.B."/>
            <person name="Priest M."/>
            <person name="Young S.K."/>
            <person name="Wortman J."/>
            <person name="Nusbaum C."/>
            <person name="Birren B."/>
        </authorList>
    </citation>
    <scope>NUCLEOTIDE SEQUENCE [LARGE SCALE GENOMIC DNA]</scope>
    <source>
        <strain evidence="5 6">CBS 43764</strain>
    </source>
</reference>
<dbReference type="FunFam" id="2.30.30.790:FF:000007">
    <property type="entry name" value="Mitochondrial ribosomal protein, putative"/>
    <property type="match status" value="1"/>
</dbReference>
<dbReference type="GeneID" id="27310227"/>
<dbReference type="HOGENOM" id="CLU_076387_0_1_1"/>
<accession>A0A0D1XXA9</accession>
<dbReference type="Gene3D" id="2.30.30.790">
    <property type="match status" value="1"/>
</dbReference>
<keyword evidence="2 5" id="KW-0689">Ribosomal protein</keyword>
<evidence type="ECO:0000313" key="5">
    <source>
        <dbReference type="EMBL" id="KIW07411.1"/>
    </source>
</evidence>
<dbReference type="AlphaFoldDB" id="A0A0D1XXA9"/>
<evidence type="ECO:0000256" key="3">
    <source>
        <dbReference type="ARBA" id="ARBA00023274"/>
    </source>
</evidence>
<dbReference type="FunCoup" id="A0A0D1XXA9">
    <property type="interactions" value="217"/>
</dbReference>
<feature type="region of interest" description="Disordered" evidence="4">
    <location>
        <begin position="202"/>
        <end position="226"/>
    </location>
</feature>
<evidence type="ECO:0000256" key="4">
    <source>
        <dbReference type="SAM" id="MobiDB-lite"/>
    </source>
</evidence>
<dbReference type="PANTHER" id="PTHR15680:SF9">
    <property type="entry name" value="LARGE RIBOSOMAL SUBUNIT PROTEIN BL19M"/>
    <property type="match status" value="1"/>
</dbReference>
<dbReference type="STRING" id="253628.A0A0D1XXA9"/>
<dbReference type="PRINTS" id="PR00061">
    <property type="entry name" value="RIBOSOMALL19"/>
</dbReference>
<dbReference type="SUPFAM" id="SSF50104">
    <property type="entry name" value="Translation proteins SH3-like domain"/>
    <property type="match status" value="1"/>
</dbReference>
<dbReference type="GO" id="GO:0003735">
    <property type="term" value="F:structural constituent of ribosome"/>
    <property type="evidence" value="ECO:0007669"/>
    <property type="project" value="InterPro"/>
</dbReference>
<dbReference type="GO" id="GO:0006412">
    <property type="term" value="P:translation"/>
    <property type="evidence" value="ECO:0007669"/>
    <property type="project" value="InterPro"/>
</dbReference>
<dbReference type="InterPro" id="IPR038657">
    <property type="entry name" value="Ribosomal_bL19_sf"/>
</dbReference>
<proteinExistence type="inferred from homology"/>
<evidence type="ECO:0000256" key="2">
    <source>
        <dbReference type="ARBA" id="ARBA00022980"/>
    </source>
</evidence>
<dbReference type="VEuPathDB" id="FungiDB:PV09_02254"/>
<protein>
    <submittedName>
        <fullName evidence="5">Ribosomal protein L19</fullName>
    </submittedName>
</protein>
<feature type="region of interest" description="Disordered" evidence="4">
    <location>
        <begin position="35"/>
        <end position="66"/>
    </location>
</feature>
<organism evidence="5 6">
    <name type="scientific">Verruconis gallopava</name>
    <dbReference type="NCBI Taxonomy" id="253628"/>
    <lineage>
        <taxon>Eukaryota</taxon>
        <taxon>Fungi</taxon>
        <taxon>Dikarya</taxon>
        <taxon>Ascomycota</taxon>
        <taxon>Pezizomycotina</taxon>
        <taxon>Dothideomycetes</taxon>
        <taxon>Pleosporomycetidae</taxon>
        <taxon>Venturiales</taxon>
        <taxon>Sympoventuriaceae</taxon>
        <taxon>Verruconis</taxon>
    </lineage>
</organism>
<dbReference type="InParanoid" id="A0A0D1XXA9"/>
<evidence type="ECO:0000256" key="1">
    <source>
        <dbReference type="ARBA" id="ARBA00005781"/>
    </source>
</evidence>
<dbReference type="OrthoDB" id="432645at2759"/>